<evidence type="ECO:0000256" key="4">
    <source>
        <dbReference type="ARBA" id="ARBA00022801"/>
    </source>
</evidence>
<sequence length="303" mass="34399">METRVNFTESIKNIKKIDVHNHLNLGMQYATYKKWAGFEIPDFPRKLNGLDEMHEIIGKYTRPRCKTSQDVVDLVTMSIKDALSDNVEILEGSIDISFIGVFDEDFDKFFNSINDLVEEYRDKIDFRPELGIGKTFDHEKTSRWAPVCIQSGVFKSIDLYGPEVTEGIEDFAGLYKLCAKKGLKKKAHVGEFSDAASVKAFAEFFDLDEIQHGIGAAGDDKVLRFLADKNIRCNVTPCSNVMLGAVKSLKEHPIRKMMDAGVRVSLGTDDLLFFNRTVSMQMKDLLDEDVLTEAHIRKILEER</sequence>
<keyword evidence="3" id="KW-0479">Metal-binding</keyword>
<evidence type="ECO:0000313" key="7">
    <source>
        <dbReference type="EMBL" id="MBO8456876.1"/>
    </source>
</evidence>
<evidence type="ECO:0000256" key="1">
    <source>
        <dbReference type="ARBA" id="ARBA00001947"/>
    </source>
</evidence>
<evidence type="ECO:0000256" key="5">
    <source>
        <dbReference type="ARBA" id="ARBA00022833"/>
    </source>
</evidence>
<organism evidence="7 8">
    <name type="scientific">Candidatus Gallitreponema excrementavium</name>
    <dbReference type="NCBI Taxonomy" id="2840840"/>
    <lineage>
        <taxon>Bacteria</taxon>
        <taxon>Pseudomonadati</taxon>
        <taxon>Spirochaetota</taxon>
        <taxon>Spirochaetia</taxon>
        <taxon>Spirochaetales</taxon>
        <taxon>Candidatus Gallitreponema</taxon>
    </lineage>
</organism>
<dbReference type="GO" id="GO:0019239">
    <property type="term" value="F:deaminase activity"/>
    <property type="evidence" value="ECO:0007669"/>
    <property type="project" value="InterPro"/>
</dbReference>
<dbReference type="InterPro" id="IPR006330">
    <property type="entry name" value="Ado/ade_deaminase"/>
</dbReference>
<dbReference type="PANTHER" id="PTHR43114:SF6">
    <property type="entry name" value="ADENINE DEAMINASE"/>
    <property type="match status" value="1"/>
</dbReference>
<dbReference type="InterPro" id="IPR001365">
    <property type="entry name" value="A_deaminase_dom"/>
</dbReference>
<evidence type="ECO:0000256" key="2">
    <source>
        <dbReference type="ARBA" id="ARBA00006676"/>
    </source>
</evidence>
<dbReference type="Gene3D" id="3.20.20.140">
    <property type="entry name" value="Metal-dependent hydrolases"/>
    <property type="match status" value="1"/>
</dbReference>
<evidence type="ECO:0000259" key="6">
    <source>
        <dbReference type="Pfam" id="PF00962"/>
    </source>
</evidence>
<dbReference type="EMBL" id="JADIMM010000022">
    <property type="protein sequence ID" value="MBO8456876.1"/>
    <property type="molecule type" value="Genomic_DNA"/>
</dbReference>
<dbReference type="PANTHER" id="PTHR43114">
    <property type="entry name" value="ADENINE DEAMINASE"/>
    <property type="match status" value="1"/>
</dbReference>
<dbReference type="GO" id="GO:0016814">
    <property type="term" value="F:hydrolase activity, acting on carbon-nitrogen (but not peptide) bonds, in cyclic amidines"/>
    <property type="evidence" value="ECO:0007669"/>
    <property type="project" value="UniProtKB-ARBA"/>
</dbReference>
<gene>
    <name evidence="7" type="ORF">IAA81_01455</name>
</gene>
<dbReference type="GO" id="GO:0046872">
    <property type="term" value="F:metal ion binding"/>
    <property type="evidence" value="ECO:0007669"/>
    <property type="project" value="UniProtKB-KW"/>
</dbReference>
<comment type="caution">
    <text evidence="7">The sequence shown here is derived from an EMBL/GenBank/DDBJ whole genome shotgun (WGS) entry which is preliminary data.</text>
</comment>
<dbReference type="AlphaFoldDB" id="A0A9D9HN13"/>
<dbReference type="Proteomes" id="UP000823638">
    <property type="component" value="Unassembled WGS sequence"/>
</dbReference>
<protein>
    <submittedName>
        <fullName evidence="7">Adenosine deaminase</fullName>
    </submittedName>
</protein>
<keyword evidence="4" id="KW-0378">Hydrolase</keyword>
<keyword evidence="5" id="KW-0862">Zinc</keyword>
<reference evidence="7" key="1">
    <citation type="submission" date="2020-10" db="EMBL/GenBank/DDBJ databases">
        <authorList>
            <person name="Gilroy R."/>
        </authorList>
    </citation>
    <scope>NUCLEOTIDE SEQUENCE</scope>
    <source>
        <strain evidence="7">10532</strain>
    </source>
</reference>
<feature type="domain" description="Adenosine deaminase" evidence="6">
    <location>
        <begin position="68"/>
        <end position="299"/>
    </location>
</feature>
<name>A0A9D9HN13_9SPIR</name>
<dbReference type="SUPFAM" id="SSF51556">
    <property type="entry name" value="Metallo-dependent hydrolases"/>
    <property type="match status" value="1"/>
</dbReference>
<reference evidence="7" key="2">
    <citation type="journal article" date="2021" name="PeerJ">
        <title>Extensive microbial diversity within the chicken gut microbiome revealed by metagenomics and culture.</title>
        <authorList>
            <person name="Gilroy R."/>
            <person name="Ravi A."/>
            <person name="Getino M."/>
            <person name="Pursley I."/>
            <person name="Horton D.L."/>
            <person name="Alikhan N.F."/>
            <person name="Baker D."/>
            <person name="Gharbi K."/>
            <person name="Hall N."/>
            <person name="Watson M."/>
            <person name="Adriaenssens E.M."/>
            <person name="Foster-Nyarko E."/>
            <person name="Jarju S."/>
            <person name="Secka A."/>
            <person name="Antonio M."/>
            <person name="Oren A."/>
            <person name="Chaudhuri R.R."/>
            <person name="La Ragione R."/>
            <person name="Hildebrand F."/>
            <person name="Pallen M.J."/>
        </authorList>
    </citation>
    <scope>NUCLEOTIDE SEQUENCE</scope>
    <source>
        <strain evidence="7">10532</strain>
    </source>
</reference>
<proteinExistence type="inferred from homology"/>
<comment type="cofactor">
    <cofactor evidence="1">
        <name>Zn(2+)</name>
        <dbReference type="ChEBI" id="CHEBI:29105"/>
    </cofactor>
</comment>
<dbReference type="InterPro" id="IPR032466">
    <property type="entry name" value="Metal_Hydrolase"/>
</dbReference>
<comment type="similarity">
    <text evidence="2">Belongs to the metallo-dependent hydrolases superfamily. Adenosine and AMP deaminases family.</text>
</comment>
<dbReference type="Pfam" id="PF00962">
    <property type="entry name" value="A_deaminase"/>
    <property type="match status" value="1"/>
</dbReference>
<evidence type="ECO:0000313" key="8">
    <source>
        <dbReference type="Proteomes" id="UP000823638"/>
    </source>
</evidence>
<evidence type="ECO:0000256" key="3">
    <source>
        <dbReference type="ARBA" id="ARBA00022723"/>
    </source>
</evidence>
<accession>A0A9D9HN13</accession>